<name>A0A1M5G9A3_9SPHI</name>
<dbReference type="SUPFAM" id="SSF50249">
    <property type="entry name" value="Nucleic acid-binding proteins"/>
    <property type="match status" value="1"/>
</dbReference>
<comment type="cofactor">
    <cofactor evidence="12 13">
        <name>Mg(2+)</name>
        <dbReference type="ChEBI" id="CHEBI:18420"/>
    </cofactor>
    <text evidence="12 13">Binds 3 Mg(2+) ions per subunit.</text>
</comment>
<dbReference type="RefSeq" id="WP_073232853.1">
    <property type="nucleotide sequence ID" value="NZ_FQUQ01000004.1"/>
</dbReference>
<dbReference type="GO" id="GO:0000049">
    <property type="term" value="F:tRNA binding"/>
    <property type="evidence" value="ECO:0007669"/>
    <property type="project" value="TreeGrafter"/>
</dbReference>
<keyword evidence="3 12" id="KW-0963">Cytoplasm</keyword>
<dbReference type="EC" id="6.1.1.6" evidence="12"/>
<dbReference type="Proteomes" id="UP000184287">
    <property type="component" value="Unassembled WGS sequence"/>
</dbReference>
<feature type="binding site" evidence="12">
    <location>
        <position position="420"/>
    </location>
    <ligand>
        <name>Mg(2+)</name>
        <dbReference type="ChEBI" id="CHEBI:18420"/>
        <label>2</label>
    </ligand>
</feature>
<dbReference type="InterPro" id="IPR006195">
    <property type="entry name" value="aa-tRNA-synth_II"/>
</dbReference>
<dbReference type="SUPFAM" id="SSF55681">
    <property type="entry name" value="Class II aaRS and biotin synthetases"/>
    <property type="match status" value="1"/>
</dbReference>
<organism evidence="15 16">
    <name type="scientific">Pedobacter caeni</name>
    <dbReference type="NCBI Taxonomy" id="288992"/>
    <lineage>
        <taxon>Bacteria</taxon>
        <taxon>Pseudomonadati</taxon>
        <taxon>Bacteroidota</taxon>
        <taxon>Sphingobacteriia</taxon>
        <taxon>Sphingobacteriales</taxon>
        <taxon>Sphingobacteriaceae</taxon>
        <taxon>Pedobacter</taxon>
    </lineage>
</organism>
<keyword evidence="4 12" id="KW-0436">Ligase</keyword>
<evidence type="ECO:0000256" key="2">
    <source>
        <dbReference type="ARBA" id="ARBA00008226"/>
    </source>
</evidence>
<evidence type="ECO:0000259" key="14">
    <source>
        <dbReference type="PROSITE" id="PS50862"/>
    </source>
</evidence>
<dbReference type="InterPro" id="IPR004364">
    <property type="entry name" value="Aa-tRNA-synt_II"/>
</dbReference>
<evidence type="ECO:0000256" key="6">
    <source>
        <dbReference type="ARBA" id="ARBA00022741"/>
    </source>
</evidence>
<dbReference type="PANTHER" id="PTHR42918:SF15">
    <property type="entry name" value="LYSINE--TRNA LIGASE, CHLOROPLASTIC_MITOCHONDRIAL"/>
    <property type="match status" value="1"/>
</dbReference>
<dbReference type="InterPro" id="IPR044136">
    <property type="entry name" value="Lys-tRNA-ligase_II_N"/>
</dbReference>
<proteinExistence type="inferred from homology"/>
<dbReference type="GO" id="GO:0005524">
    <property type="term" value="F:ATP binding"/>
    <property type="evidence" value="ECO:0007669"/>
    <property type="project" value="UniProtKB-UniRule"/>
</dbReference>
<protein>
    <recommendedName>
        <fullName evidence="12">Lysine--tRNA ligase</fullName>
        <ecNumber evidence="12">6.1.1.6</ecNumber>
    </recommendedName>
    <alternativeName>
        <fullName evidence="12">Lysyl-tRNA synthetase</fullName>
        <shortName evidence="12">LysRS</shortName>
    </alternativeName>
</protein>
<dbReference type="STRING" id="288992.SAMN04488522_104118"/>
<dbReference type="Gene3D" id="2.40.50.140">
    <property type="entry name" value="Nucleic acid-binding proteins"/>
    <property type="match status" value="1"/>
</dbReference>
<dbReference type="InterPro" id="IPR002313">
    <property type="entry name" value="Lys-tRNA-ligase_II"/>
</dbReference>
<evidence type="ECO:0000256" key="13">
    <source>
        <dbReference type="RuleBase" id="RU000336"/>
    </source>
</evidence>
<dbReference type="Pfam" id="PF00152">
    <property type="entry name" value="tRNA-synt_2"/>
    <property type="match status" value="1"/>
</dbReference>
<evidence type="ECO:0000256" key="5">
    <source>
        <dbReference type="ARBA" id="ARBA00022723"/>
    </source>
</evidence>
<keyword evidence="5 12" id="KW-0479">Metal-binding</keyword>
<dbReference type="InterPro" id="IPR045864">
    <property type="entry name" value="aa-tRNA-synth_II/BPL/LPL"/>
</dbReference>
<keyword evidence="16" id="KW-1185">Reference proteome</keyword>
<keyword evidence="8 12" id="KW-0460">Magnesium</keyword>
<evidence type="ECO:0000256" key="9">
    <source>
        <dbReference type="ARBA" id="ARBA00022917"/>
    </source>
</evidence>
<dbReference type="InterPro" id="IPR004365">
    <property type="entry name" value="NA-bd_OB_tRNA"/>
</dbReference>
<dbReference type="AlphaFoldDB" id="A0A1M5G9A3"/>
<evidence type="ECO:0000313" key="16">
    <source>
        <dbReference type="Proteomes" id="UP000184287"/>
    </source>
</evidence>
<dbReference type="EMBL" id="FQUQ01000004">
    <property type="protein sequence ID" value="SHG00299.1"/>
    <property type="molecule type" value="Genomic_DNA"/>
</dbReference>
<comment type="catalytic activity">
    <reaction evidence="11 12 13">
        <text>tRNA(Lys) + L-lysine + ATP = L-lysyl-tRNA(Lys) + AMP + diphosphate</text>
        <dbReference type="Rhea" id="RHEA:20792"/>
        <dbReference type="Rhea" id="RHEA-COMP:9696"/>
        <dbReference type="Rhea" id="RHEA-COMP:9697"/>
        <dbReference type="ChEBI" id="CHEBI:30616"/>
        <dbReference type="ChEBI" id="CHEBI:32551"/>
        <dbReference type="ChEBI" id="CHEBI:33019"/>
        <dbReference type="ChEBI" id="CHEBI:78442"/>
        <dbReference type="ChEBI" id="CHEBI:78529"/>
        <dbReference type="ChEBI" id="CHEBI:456215"/>
        <dbReference type="EC" id="6.1.1.6"/>
    </reaction>
</comment>
<dbReference type="InterPro" id="IPR012340">
    <property type="entry name" value="NA-bd_OB-fold"/>
</dbReference>
<evidence type="ECO:0000313" key="15">
    <source>
        <dbReference type="EMBL" id="SHG00299.1"/>
    </source>
</evidence>
<dbReference type="InterPro" id="IPR018149">
    <property type="entry name" value="Lys-tRNA-synth_II_C"/>
</dbReference>
<evidence type="ECO:0000256" key="11">
    <source>
        <dbReference type="ARBA" id="ARBA00048573"/>
    </source>
</evidence>
<dbReference type="CDD" id="cd04322">
    <property type="entry name" value="LysRS_N"/>
    <property type="match status" value="1"/>
</dbReference>
<dbReference type="PROSITE" id="PS50862">
    <property type="entry name" value="AA_TRNA_LIGASE_II"/>
    <property type="match status" value="1"/>
</dbReference>
<dbReference type="PANTHER" id="PTHR42918">
    <property type="entry name" value="LYSYL-TRNA SYNTHETASE"/>
    <property type="match status" value="1"/>
</dbReference>
<dbReference type="FunFam" id="2.40.50.140:FF:000024">
    <property type="entry name" value="Lysine--tRNA ligase"/>
    <property type="match status" value="1"/>
</dbReference>
<keyword evidence="7 12" id="KW-0067">ATP-binding</keyword>
<evidence type="ECO:0000256" key="7">
    <source>
        <dbReference type="ARBA" id="ARBA00022840"/>
    </source>
</evidence>
<dbReference type="GO" id="GO:0006430">
    <property type="term" value="P:lysyl-tRNA aminoacylation"/>
    <property type="evidence" value="ECO:0007669"/>
    <property type="project" value="UniProtKB-UniRule"/>
</dbReference>
<reference evidence="16" key="1">
    <citation type="submission" date="2016-11" db="EMBL/GenBank/DDBJ databases">
        <authorList>
            <person name="Varghese N."/>
            <person name="Submissions S."/>
        </authorList>
    </citation>
    <scope>NUCLEOTIDE SEQUENCE [LARGE SCALE GENOMIC DNA]</scope>
    <source>
        <strain evidence="16">DSM 16990</strain>
    </source>
</reference>
<keyword evidence="10 12" id="KW-0030">Aminoacyl-tRNA synthetase</keyword>
<feature type="binding site" evidence="12">
    <location>
        <position position="413"/>
    </location>
    <ligand>
        <name>Mg(2+)</name>
        <dbReference type="ChEBI" id="CHEBI:18420"/>
        <label>1</label>
    </ligand>
</feature>
<feature type="binding site" evidence="12">
    <location>
        <position position="420"/>
    </location>
    <ligand>
        <name>Mg(2+)</name>
        <dbReference type="ChEBI" id="CHEBI:18420"/>
        <label>1</label>
    </ligand>
</feature>
<comment type="similarity">
    <text evidence="2 12">Belongs to the class-II aminoacyl-tRNA synthetase family.</text>
</comment>
<dbReference type="CDD" id="cd00775">
    <property type="entry name" value="LysRS_core"/>
    <property type="match status" value="1"/>
</dbReference>
<dbReference type="FunFam" id="3.30.930.10:FF:000238">
    <property type="entry name" value="Lysine--tRNA ligase"/>
    <property type="match status" value="1"/>
</dbReference>
<comment type="subcellular location">
    <subcellularLocation>
        <location evidence="1 12">Cytoplasm</location>
    </subcellularLocation>
</comment>
<dbReference type="OrthoDB" id="9801152at2"/>
<dbReference type="Pfam" id="PF01336">
    <property type="entry name" value="tRNA_anti-codon"/>
    <property type="match status" value="1"/>
</dbReference>
<feature type="domain" description="Aminoacyl-transfer RNA synthetases class-II family profile" evidence="14">
    <location>
        <begin position="187"/>
        <end position="501"/>
    </location>
</feature>
<dbReference type="PRINTS" id="PR00982">
    <property type="entry name" value="TRNASYNTHLYS"/>
</dbReference>
<evidence type="ECO:0000256" key="12">
    <source>
        <dbReference type="HAMAP-Rule" id="MF_00252"/>
    </source>
</evidence>
<dbReference type="HAMAP" id="MF_00252">
    <property type="entry name" value="Lys_tRNA_synth_class2"/>
    <property type="match status" value="1"/>
</dbReference>
<accession>A0A1M5G9A3</accession>
<sequence>MSTGLSEQELLRRNSLNQLRELGIDPYPAEAFEINANAADILANYERDKTAYKNISIAGRIMTRRIMGSASFVELQDSTGRIQVYLKRDDLCPDEDKTLYNTVFKKLLDLGDFIGVKGYVFTTQTGEISLHVTEFKLLSKSLKPLPVVKRDEEGNIYDGFTDPEMRYRQRYVDLTVNPGFKQIFINRSKVINTMRNYFDEQGWMEVETPILQPIHGGAAARPFATHHNTLDMPLYLRIANELYLKRLIVAGFDGVYEFGKMFRNEGMDRTHNPEFTSMEIYVAYKDYIWMMAMVEECLEKITLAIHGKAAIEVGKHTINFEGPYEKLTMYESIQKYTGIDVSAMTEDEIKDVCKSLNIEVDASMGRGKLIDELFSEKVEANLIQPTYITDYPLEMTPLAKKHRSKEGLVERFELFVNGKEIANAYSELNDPIDQKERLEDQLKLAARGDDEAMAMDDDFIRALEYGMPPTSGLGIGIDRLVMLMTNQSTIQEVLFFPQMRPEKKAKVTTDEDFVNAGIPAEWVQVIRKMNINTIEELKAANPNKVFNDLGGMRKKMKLELTMPSKEDVTTWFS</sequence>
<keyword evidence="6 12" id="KW-0547">Nucleotide-binding</keyword>
<dbReference type="NCBIfam" id="NF001756">
    <property type="entry name" value="PRK00484.1"/>
    <property type="match status" value="1"/>
</dbReference>
<evidence type="ECO:0000256" key="3">
    <source>
        <dbReference type="ARBA" id="ARBA00022490"/>
    </source>
</evidence>
<evidence type="ECO:0000256" key="8">
    <source>
        <dbReference type="ARBA" id="ARBA00022842"/>
    </source>
</evidence>
<keyword evidence="9 12" id="KW-0648">Protein biosynthesis</keyword>
<dbReference type="NCBIfam" id="TIGR00499">
    <property type="entry name" value="lysS_bact"/>
    <property type="match status" value="1"/>
</dbReference>
<dbReference type="GO" id="GO:0000287">
    <property type="term" value="F:magnesium ion binding"/>
    <property type="evidence" value="ECO:0007669"/>
    <property type="project" value="UniProtKB-UniRule"/>
</dbReference>
<comment type="subunit">
    <text evidence="12">Homodimer.</text>
</comment>
<evidence type="ECO:0000256" key="4">
    <source>
        <dbReference type="ARBA" id="ARBA00022598"/>
    </source>
</evidence>
<dbReference type="GO" id="GO:0005829">
    <property type="term" value="C:cytosol"/>
    <property type="evidence" value="ECO:0007669"/>
    <property type="project" value="TreeGrafter"/>
</dbReference>
<dbReference type="GO" id="GO:0004824">
    <property type="term" value="F:lysine-tRNA ligase activity"/>
    <property type="evidence" value="ECO:0007669"/>
    <property type="project" value="UniProtKB-UniRule"/>
</dbReference>
<dbReference type="Gene3D" id="3.30.930.10">
    <property type="entry name" value="Bira Bifunctional Protein, Domain 2"/>
    <property type="match status" value="1"/>
</dbReference>
<gene>
    <name evidence="12" type="primary">lysS</name>
    <name evidence="15" type="ORF">SAMN04488522_104118</name>
</gene>
<evidence type="ECO:0000256" key="10">
    <source>
        <dbReference type="ARBA" id="ARBA00023146"/>
    </source>
</evidence>
<evidence type="ECO:0000256" key="1">
    <source>
        <dbReference type="ARBA" id="ARBA00004496"/>
    </source>
</evidence>